<protein>
    <submittedName>
        <fullName evidence="1">Uncharacterized protein</fullName>
    </submittedName>
</protein>
<accession>A0A564TFL8</accession>
<dbReference type="OrthoDB" id="2986762at2"/>
<gene>
    <name evidence="1" type="ORF">SCSS39_01558</name>
</gene>
<dbReference type="Proteomes" id="UP000385544">
    <property type="component" value="Unassembled WGS sequence"/>
</dbReference>
<dbReference type="EMBL" id="CABHMZ010000022">
    <property type="protein sequence ID" value="VUX06198.1"/>
    <property type="molecule type" value="Genomic_DNA"/>
</dbReference>
<dbReference type="AlphaFoldDB" id="A0A564TFL8"/>
<name>A0A564TFL8_STRCV</name>
<evidence type="ECO:0000313" key="2">
    <source>
        <dbReference type="Proteomes" id="UP000385544"/>
    </source>
</evidence>
<evidence type="ECO:0000313" key="1">
    <source>
        <dbReference type="EMBL" id="VUX06198.1"/>
    </source>
</evidence>
<organism evidence="1 2">
    <name type="scientific">Streptococcus constellatus</name>
    <dbReference type="NCBI Taxonomy" id="76860"/>
    <lineage>
        <taxon>Bacteria</taxon>
        <taxon>Bacillati</taxon>
        <taxon>Bacillota</taxon>
        <taxon>Bacilli</taxon>
        <taxon>Lactobacillales</taxon>
        <taxon>Streptococcaceae</taxon>
        <taxon>Streptococcus</taxon>
        <taxon>Streptococcus anginosus group</taxon>
    </lineage>
</organism>
<dbReference type="RefSeq" id="WP_144210209.1">
    <property type="nucleotide sequence ID" value="NZ_CABHMZ010000022.1"/>
</dbReference>
<reference evidence="1 2" key="1">
    <citation type="submission" date="2019-07" db="EMBL/GenBank/DDBJ databases">
        <authorList>
            <person name="Hibberd C M."/>
            <person name="Gehrig L. J."/>
            <person name="Chang H.-W."/>
            <person name="Venkatesh S."/>
        </authorList>
    </citation>
    <scope>NUCLEOTIDE SEQUENCE [LARGE SCALE GENOMIC DNA]</scope>
    <source>
        <strain evidence="1">Streptococcus_constellatus_SS_Bg39</strain>
    </source>
</reference>
<proteinExistence type="predicted"/>
<sequence>MSLITDVLDWASDKVQSMTGEKERRARVEEIKIKYDDFKVQVTVNVGSVNRSIKDLNGSIKKLNDFRATNISNNIELLGNFLGNFGNIKMIGEYAAEKSKNYMDVPEHRFISIEDYIQDIDWSKGDVFINSFFSGPIGMKKKTQSQNLSMQEQLNYLKLEAEQTILELKDLKFGVEQDKEIAELYILCIERIITFIERVIIPEIEVIEAFFQALVIKNKLIADNKLENIEFKNDLELIRNTQFQSHYLFVRNAFMFYVIACKIYNTPVLTNLFEGTTSKNDLQEMNYEKKVLEMQMNNVNQFLIFKRKEA</sequence>